<name>A0A382ILE2_9ZZZZ</name>
<gene>
    <name evidence="2" type="ORF">METZ01_LOCUS253344</name>
</gene>
<feature type="domain" description="DUF6291" evidence="1">
    <location>
        <begin position="17"/>
        <end position="91"/>
    </location>
</feature>
<reference evidence="2" key="1">
    <citation type="submission" date="2018-05" db="EMBL/GenBank/DDBJ databases">
        <authorList>
            <person name="Lanie J.A."/>
            <person name="Ng W.-L."/>
            <person name="Kazmierczak K.M."/>
            <person name="Andrzejewski T.M."/>
            <person name="Davidsen T.M."/>
            <person name="Wayne K.J."/>
            <person name="Tettelin H."/>
            <person name="Glass J.I."/>
            <person name="Rusch D."/>
            <person name="Podicherti R."/>
            <person name="Tsui H.-C.T."/>
            <person name="Winkler M.E."/>
        </authorList>
    </citation>
    <scope>NUCLEOTIDE SEQUENCE</scope>
</reference>
<feature type="non-terminal residue" evidence="2">
    <location>
        <position position="1"/>
    </location>
</feature>
<dbReference type="Pfam" id="PF19808">
    <property type="entry name" value="DUF6291"/>
    <property type="match status" value="1"/>
</dbReference>
<protein>
    <recommendedName>
        <fullName evidence="1">DUF6291 domain-containing protein</fullName>
    </recommendedName>
</protein>
<evidence type="ECO:0000259" key="1">
    <source>
        <dbReference type="Pfam" id="PF19808"/>
    </source>
</evidence>
<accession>A0A382ILE2</accession>
<feature type="non-terminal residue" evidence="2">
    <location>
        <position position="95"/>
    </location>
</feature>
<dbReference type="EMBL" id="UINC01068124">
    <property type="protein sequence ID" value="SVC00490.1"/>
    <property type="molecule type" value="Genomic_DNA"/>
</dbReference>
<evidence type="ECO:0000313" key="2">
    <source>
        <dbReference type="EMBL" id="SVC00490.1"/>
    </source>
</evidence>
<organism evidence="2">
    <name type="scientific">marine metagenome</name>
    <dbReference type="NCBI Taxonomy" id="408172"/>
    <lineage>
        <taxon>unclassified sequences</taxon>
        <taxon>metagenomes</taxon>
        <taxon>ecological metagenomes</taxon>
    </lineage>
</organism>
<proteinExistence type="predicted"/>
<dbReference type="AlphaFoldDB" id="A0A382ILE2"/>
<dbReference type="InterPro" id="IPR046258">
    <property type="entry name" value="DUF6291"/>
</dbReference>
<sequence>MEDEKNDPSEKDNILINLDDYQAVRNFSNEDAGKLFHTICRYSLGEEIGDLEGKIQVAFNFFKNRLDKYRKKWEKTRKARIESGKLGGLAKQANA</sequence>